<keyword evidence="1" id="KW-0472">Membrane</keyword>
<name>A0AAN7ANK3_9PEZI</name>
<accession>A0AAN7ANK3</accession>
<proteinExistence type="predicted"/>
<dbReference type="Proteomes" id="UP001302126">
    <property type="component" value="Unassembled WGS sequence"/>
</dbReference>
<organism evidence="2 3">
    <name type="scientific">Podospora australis</name>
    <dbReference type="NCBI Taxonomy" id="1536484"/>
    <lineage>
        <taxon>Eukaryota</taxon>
        <taxon>Fungi</taxon>
        <taxon>Dikarya</taxon>
        <taxon>Ascomycota</taxon>
        <taxon>Pezizomycotina</taxon>
        <taxon>Sordariomycetes</taxon>
        <taxon>Sordariomycetidae</taxon>
        <taxon>Sordariales</taxon>
        <taxon>Podosporaceae</taxon>
        <taxon>Podospora</taxon>
    </lineage>
</organism>
<sequence>MKYLPTYVVYRAWYFLPFVSSSLLFTYTYSIDHISLPTYPPSLYNLLCCDGTTVNCIDKIAEPDWHIGPGRKTGLWPFFLFFPHF</sequence>
<comment type="caution">
    <text evidence="2">The sequence shown here is derived from an EMBL/GenBank/DDBJ whole genome shotgun (WGS) entry which is preliminary data.</text>
</comment>
<protein>
    <submittedName>
        <fullName evidence="2">Uncharacterized protein</fullName>
    </submittedName>
</protein>
<gene>
    <name evidence="2" type="ORF">QBC35DRAFT_479984</name>
</gene>
<reference evidence="2" key="2">
    <citation type="submission" date="2023-05" db="EMBL/GenBank/DDBJ databases">
        <authorList>
            <consortium name="Lawrence Berkeley National Laboratory"/>
            <person name="Steindorff A."/>
            <person name="Hensen N."/>
            <person name="Bonometti L."/>
            <person name="Westerberg I."/>
            <person name="Brannstrom I.O."/>
            <person name="Guillou S."/>
            <person name="Cros-Aarteil S."/>
            <person name="Calhoun S."/>
            <person name="Haridas S."/>
            <person name="Kuo A."/>
            <person name="Mondo S."/>
            <person name="Pangilinan J."/>
            <person name="Riley R."/>
            <person name="Labutti K."/>
            <person name="Andreopoulos B."/>
            <person name="Lipzen A."/>
            <person name="Chen C."/>
            <person name="Yanf M."/>
            <person name="Daum C."/>
            <person name="Ng V."/>
            <person name="Clum A."/>
            <person name="Ohm R."/>
            <person name="Martin F."/>
            <person name="Silar P."/>
            <person name="Natvig D."/>
            <person name="Lalanne C."/>
            <person name="Gautier V."/>
            <person name="Ament-Velasquez S.L."/>
            <person name="Kruys A."/>
            <person name="Hutchinson M.I."/>
            <person name="Powell A.J."/>
            <person name="Barry K."/>
            <person name="Miller A.N."/>
            <person name="Grigoriev I.V."/>
            <person name="Debuchy R."/>
            <person name="Gladieux P."/>
            <person name="Thoren M.H."/>
            <person name="Johannesson H."/>
        </authorList>
    </citation>
    <scope>NUCLEOTIDE SEQUENCE</scope>
    <source>
        <strain evidence="2">PSN309</strain>
    </source>
</reference>
<evidence type="ECO:0000313" key="2">
    <source>
        <dbReference type="EMBL" id="KAK4193703.1"/>
    </source>
</evidence>
<keyword evidence="1" id="KW-1133">Transmembrane helix</keyword>
<dbReference type="EMBL" id="MU864350">
    <property type="protein sequence ID" value="KAK4193703.1"/>
    <property type="molecule type" value="Genomic_DNA"/>
</dbReference>
<evidence type="ECO:0000256" key="1">
    <source>
        <dbReference type="SAM" id="Phobius"/>
    </source>
</evidence>
<dbReference type="AlphaFoldDB" id="A0AAN7ANK3"/>
<keyword evidence="3" id="KW-1185">Reference proteome</keyword>
<keyword evidence="1" id="KW-0812">Transmembrane</keyword>
<evidence type="ECO:0000313" key="3">
    <source>
        <dbReference type="Proteomes" id="UP001302126"/>
    </source>
</evidence>
<reference evidence="2" key="1">
    <citation type="journal article" date="2023" name="Mol. Phylogenet. Evol.">
        <title>Genome-scale phylogeny and comparative genomics of the fungal order Sordariales.</title>
        <authorList>
            <person name="Hensen N."/>
            <person name="Bonometti L."/>
            <person name="Westerberg I."/>
            <person name="Brannstrom I.O."/>
            <person name="Guillou S."/>
            <person name="Cros-Aarteil S."/>
            <person name="Calhoun S."/>
            <person name="Haridas S."/>
            <person name="Kuo A."/>
            <person name="Mondo S."/>
            <person name="Pangilinan J."/>
            <person name="Riley R."/>
            <person name="LaButti K."/>
            <person name="Andreopoulos B."/>
            <person name="Lipzen A."/>
            <person name="Chen C."/>
            <person name="Yan M."/>
            <person name="Daum C."/>
            <person name="Ng V."/>
            <person name="Clum A."/>
            <person name="Steindorff A."/>
            <person name="Ohm R.A."/>
            <person name="Martin F."/>
            <person name="Silar P."/>
            <person name="Natvig D.O."/>
            <person name="Lalanne C."/>
            <person name="Gautier V."/>
            <person name="Ament-Velasquez S.L."/>
            <person name="Kruys A."/>
            <person name="Hutchinson M.I."/>
            <person name="Powell A.J."/>
            <person name="Barry K."/>
            <person name="Miller A.N."/>
            <person name="Grigoriev I.V."/>
            <person name="Debuchy R."/>
            <person name="Gladieux P."/>
            <person name="Hiltunen Thoren M."/>
            <person name="Johannesson H."/>
        </authorList>
    </citation>
    <scope>NUCLEOTIDE SEQUENCE</scope>
    <source>
        <strain evidence="2">PSN309</strain>
    </source>
</reference>
<feature type="transmembrane region" description="Helical" evidence="1">
    <location>
        <begin position="12"/>
        <end position="29"/>
    </location>
</feature>